<evidence type="ECO:0000256" key="1">
    <source>
        <dbReference type="SAM" id="MobiDB-lite"/>
    </source>
</evidence>
<proteinExistence type="predicted"/>
<feature type="compositionally biased region" description="Low complexity" evidence="1">
    <location>
        <begin position="30"/>
        <end position="39"/>
    </location>
</feature>
<feature type="region of interest" description="Disordered" evidence="1">
    <location>
        <begin position="767"/>
        <end position="787"/>
    </location>
</feature>
<evidence type="ECO:0000313" key="3">
    <source>
        <dbReference type="Proteomes" id="UP000095023"/>
    </source>
</evidence>
<name>A0A1E4TBS9_9ASCO</name>
<dbReference type="Proteomes" id="UP000095023">
    <property type="component" value="Unassembled WGS sequence"/>
</dbReference>
<feature type="region of interest" description="Disordered" evidence="1">
    <location>
        <begin position="315"/>
        <end position="338"/>
    </location>
</feature>
<evidence type="ECO:0000313" key="2">
    <source>
        <dbReference type="EMBL" id="ODV89209.1"/>
    </source>
</evidence>
<feature type="compositionally biased region" description="Pro residues" evidence="1">
    <location>
        <begin position="324"/>
        <end position="334"/>
    </location>
</feature>
<reference evidence="3" key="1">
    <citation type="submission" date="2016-02" db="EMBL/GenBank/DDBJ databases">
        <title>Comparative genomics of biotechnologically important yeasts.</title>
        <authorList>
            <consortium name="DOE Joint Genome Institute"/>
            <person name="Riley R."/>
            <person name="Haridas S."/>
            <person name="Wolfe K.H."/>
            <person name="Lopes M.R."/>
            <person name="Hittinger C.T."/>
            <person name="Goker M."/>
            <person name="Salamov A."/>
            <person name="Wisecaver J."/>
            <person name="Long T.M."/>
            <person name="Aerts A.L."/>
            <person name="Barry K."/>
            <person name="Choi C."/>
            <person name="Clum A."/>
            <person name="Coughlan A.Y."/>
            <person name="Deshpande S."/>
            <person name="Douglass A.P."/>
            <person name="Hanson S.J."/>
            <person name="Klenk H.-P."/>
            <person name="Labutti K."/>
            <person name="Lapidus A."/>
            <person name="Lindquist E."/>
            <person name="Lipzen A."/>
            <person name="Meier-Kolthoff J.P."/>
            <person name="Ohm R.A."/>
            <person name="Otillar R.P."/>
            <person name="Pangilinan J."/>
            <person name="Peng Y."/>
            <person name="Rokas A."/>
            <person name="Rosa C.A."/>
            <person name="Scheuner C."/>
            <person name="Sibirny A.A."/>
            <person name="Slot J.C."/>
            <person name="Stielow J.B."/>
            <person name="Sun H."/>
            <person name="Kurtzman C.P."/>
            <person name="Blackwell M."/>
            <person name="Jeffries T.W."/>
            <person name="Grigoriev I.V."/>
        </authorList>
    </citation>
    <scope>NUCLEOTIDE SEQUENCE [LARGE SCALE GENOMIC DNA]</scope>
    <source>
        <strain evidence="3">NRRL Y-17796</strain>
    </source>
</reference>
<feature type="region of interest" description="Disordered" evidence="1">
    <location>
        <begin position="725"/>
        <end position="744"/>
    </location>
</feature>
<accession>A0A1E4TBS9</accession>
<sequence length="818" mass="90040">MLRSTGRLVRSKYKDTKGKDHEDTNTDASTYTNPHTYTNTNTNINTSAMAVKHPAYKASFSLPMSCYSGLNIDFDNHMNHEYKDVDDYIIDSNSENYSPTDSQSNDSTVTIPLKSVQNHRAFSRLRSQALMSMDDETEGETNILTKRSAEDHSTFEQPTTDHLDEDIKDLARASIAYMDTNHHYDSESLLASISSVPDRIGTLPFDSEEPSDLQNDDFIYALYTDELGGLSFDCIPTASLQALSTHSSESSRVGSYQLSQAPTAATPAQPPPVPAPTRVEFVKASDSGIATSSELLDFTVSELFSQKRDISQASKSLVAQPAPNSSPPPLPSLPIPDSSGLLKSKFGTGRFSESLRSFFRSFRRNSTSANEQSFACDEAIRFGTCISDPGPLLSNQKCVRSMPSSHDSGFSCKSVALPRSHGSRITPGRFSTKFRSTFAKPYARVTRRVKQTMGRYLKNQNQRRREWIRARRLVRQERRMSEFSVNCTPGLQDGYAERRSQVWRPGEAFPGILTTLVSSRPCTPPEFMSQESLNKIVPVAAETPQNNTRYALPVGVESGSEKVMTIRPLATRFFNRIGRNNKSERDNEDETNINNNEGALRTSSGVQGYAAFFRQENSGEHHEPENKSATVVVSSSTSYHLGLMLVNDIIEHDTPAAVSSVISFANELAMETVGSSENDHGAEDADHGTSDSIFAQENINQEDYTTSTSTNVTDDDASFDFMSAHESEEQAVNVQPSPNASGEICHEKDKNVEPEELNASLAGIAERLDSNDENGSWSSADRDGQDTESMIHAVEIASTHPGIESARTTGSHEIITVG</sequence>
<feature type="region of interest" description="Disordered" evidence="1">
    <location>
        <begin position="1"/>
        <end position="39"/>
    </location>
</feature>
<gene>
    <name evidence="2" type="ORF">CANCADRAFT_32543</name>
</gene>
<dbReference type="EMBL" id="KV453843">
    <property type="protein sequence ID" value="ODV89209.1"/>
    <property type="molecule type" value="Genomic_DNA"/>
</dbReference>
<feature type="compositionally biased region" description="Polar residues" evidence="1">
    <location>
        <begin position="730"/>
        <end position="740"/>
    </location>
</feature>
<protein>
    <submittedName>
        <fullName evidence="2">Uncharacterized protein</fullName>
    </submittedName>
</protein>
<feature type="compositionally biased region" description="Basic and acidic residues" evidence="1">
    <location>
        <begin position="12"/>
        <end position="24"/>
    </location>
</feature>
<feature type="region of interest" description="Disordered" evidence="1">
    <location>
        <begin position="253"/>
        <end position="274"/>
    </location>
</feature>
<organism evidence="2 3">
    <name type="scientific">Tortispora caseinolytica NRRL Y-17796</name>
    <dbReference type="NCBI Taxonomy" id="767744"/>
    <lineage>
        <taxon>Eukaryota</taxon>
        <taxon>Fungi</taxon>
        <taxon>Dikarya</taxon>
        <taxon>Ascomycota</taxon>
        <taxon>Saccharomycotina</taxon>
        <taxon>Trigonopsidomycetes</taxon>
        <taxon>Trigonopsidales</taxon>
        <taxon>Trigonopsidaceae</taxon>
        <taxon>Tortispora</taxon>
    </lineage>
</organism>
<feature type="region of interest" description="Disordered" evidence="1">
    <location>
        <begin position="580"/>
        <end position="601"/>
    </location>
</feature>
<dbReference type="AlphaFoldDB" id="A0A1E4TBS9"/>
<keyword evidence="3" id="KW-1185">Reference proteome</keyword>